<feature type="transmembrane region" description="Helical" evidence="9">
    <location>
        <begin position="250"/>
        <end position="276"/>
    </location>
</feature>
<evidence type="ECO:0000313" key="10">
    <source>
        <dbReference type="EMBL" id="MBR7744721.1"/>
    </source>
</evidence>
<feature type="region of interest" description="Disordered" evidence="8">
    <location>
        <begin position="1"/>
        <end position="24"/>
    </location>
</feature>
<keyword evidence="6 9" id="KW-1133">Transmembrane helix</keyword>
<proteinExistence type="inferred from homology"/>
<dbReference type="Proteomes" id="UP000677016">
    <property type="component" value="Unassembled WGS sequence"/>
</dbReference>
<protein>
    <submittedName>
        <fullName evidence="10">Iron chelate uptake ABC transporter family permease subunit</fullName>
    </submittedName>
</protein>
<dbReference type="RefSeq" id="WP_211604247.1">
    <property type="nucleotide sequence ID" value="NZ_JAGSNF010000023.1"/>
</dbReference>
<dbReference type="InterPro" id="IPR000522">
    <property type="entry name" value="ABC_transptr_permease_BtuC"/>
</dbReference>
<name>A0A941DAW0_9MICO</name>
<comment type="subcellular location">
    <subcellularLocation>
        <location evidence="1">Cell membrane</location>
        <topology evidence="1">Multi-pass membrane protein</topology>
    </subcellularLocation>
</comment>
<evidence type="ECO:0000256" key="9">
    <source>
        <dbReference type="SAM" id="Phobius"/>
    </source>
</evidence>
<feature type="transmembrane region" description="Helical" evidence="9">
    <location>
        <begin position="316"/>
        <end position="337"/>
    </location>
</feature>
<keyword evidence="3" id="KW-0813">Transport</keyword>
<comment type="caution">
    <text evidence="10">The sequence shown here is derived from an EMBL/GenBank/DDBJ whole genome shotgun (WGS) entry which is preliminary data.</text>
</comment>
<reference evidence="10" key="1">
    <citation type="submission" date="2021-04" db="EMBL/GenBank/DDBJ databases">
        <title>Phycicoccus avicenniae sp. nov., a novel endophytic actinomycetes isolated from branch of Avicennia mariana.</title>
        <authorList>
            <person name="Tuo L."/>
        </authorList>
    </citation>
    <scope>NUCLEOTIDE SEQUENCE</scope>
    <source>
        <strain evidence="10">BSK3Z-2</strain>
    </source>
</reference>
<dbReference type="GO" id="GO:0033214">
    <property type="term" value="P:siderophore-iron import into cell"/>
    <property type="evidence" value="ECO:0007669"/>
    <property type="project" value="TreeGrafter"/>
</dbReference>
<evidence type="ECO:0000256" key="1">
    <source>
        <dbReference type="ARBA" id="ARBA00004651"/>
    </source>
</evidence>
<dbReference type="Pfam" id="PF01032">
    <property type="entry name" value="FecCD"/>
    <property type="match status" value="1"/>
</dbReference>
<evidence type="ECO:0000256" key="7">
    <source>
        <dbReference type="ARBA" id="ARBA00023136"/>
    </source>
</evidence>
<keyword evidence="4" id="KW-1003">Cell membrane</keyword>
<dbReference type="SUPFAM" id="SSF81345">
    <property type="entry name" value="ABC transporter involved in vitamin B12 uptake, BtuC"/>
    <property type="match status" value="1"/>
</dbReference>
<feature type="transmembrane region" description="Helical" evidence="9">
    <location>
        <begin position="202"/>
        <end position="223"/>
    </location>
</feature>
<dbReference type="Gene3D" id="1.10.3470.10">
    <property type="entry name" value="ABC transporter involved in vitamin B12 uptake, BtuC"/>
    <property type="match status" value="1"/>
</dbReference>
<gene>
    <name evidence="10" type="ORF">KC207_15595</name>
</gene>
<feature type="transmembrane region" description="Helical" evidence="9">
    <location>
        <begin position="103"/>
        <end position="124"/>
    </location>
</feature>
<dbReference type="PANTHER" id="PTHR30472:SF19">
    <property type="entry name" value="PETROBACTIN IMPORT SYSTEM PERMEASE PROTEIN YCLO"/>
    <property type="match status" value="1"/>
</dbReference>
<feature type="transmembrane region" description="Helical" evidence="9">
    <location>
        <begin position="156"/>
        <end position="182"/>
    </location>
</feature>
<dbReference type="InterPro" id="IPR037294">
    <property type="entry name" value="ABC_BtuC-like"/>
</dbReference>
<sequence>MSTVLDPSTPLDPGPAVGPSSSERARRTRVRRALVVLVLVLLVGCAAHLLWDLRGSWAYALDLRSRQLGALVVVGAAVGASSLAFQTVAGSRILTPGVMGFDTLYVLIQTVTVFAFGAGALQLFGVVESFVLDTALLTVFGVLLFRWLFRRHSRNLFVLVLVGIVLGSLFASLSTLASRMLSPDDYLTLQAVLFASFTTVDVRLLLVCAATSAAGLAALVPLLRRLDVVDLGRDAAVALGVDYRRTVTRVLVVVTLLVATSTALVGPMLFLGLLVANLTRQFLPTHTHVVLVPAAAVTGAATTVLGQVVVTHVLDLATPLSVVVNLVGGVYFLVLLLRSVRL</sequence>
<evidence type="ECO:0000256" key="6">
    <source>
        <dbReference type="ARBA" id="ARBA00022989"/>
    </source>
</evidence>
<evidence type="ECO:0000256" key="2">
    <source>
        <dbReference type="ARBA" id="ARBA00007935"/>
    </source>
</evidence>
<feature type="transmembrane region" description="Helical" evidence="9">
    <location>
        <begin position="33"/>
        <end position="51"/>
    </location>
</feature>
<dbReference type="AlphaFoldDB" id="A0A941DAW0"/>
<evidence type="ECO:0000313" key="11">
    <source>
        <dbReference type="Proteomes" id="UP000677016"/>
    </source>
</evidence>
<evidence type="ECO:0000256" key="3">
    <source>
        <dbReference type="ARBA" id="ARBA00022448"/>
    </source>
</evidence>
<feature type="transmembrane region" description="Helical" evidence="9">
    <location>
        <begin position="130"/>
        <end position="149"/>
    </location>
</feature>
<keyword evidence="5 9" id="KW-0812">Transmembrane</keyword>
<evidence type="ECO:0000256" key="4">
    <source>
        <dbReference type="ARBA" id="ARBA00022475"/>
    </source>
</evidence>
<evidence type="ECO:0000256" key="5">
    <source>
        <dbReference type="ARBA" id="ARBA00022692"/>
    </source>
</evidence>
<dbReference type="PANTHER" id="PTHR30472">
    <property type="entry name" value="FERRIC ENTEROBACTIN TRANSPORT SYSTEM PERMEASE PROTEIN"/>
    <property type="match status" value="1"/>
</dbReference>
<dbReference type="GO" id="GO:0005886">
    <property type="term" value="C:plasma membrane"/>
    <property type="evidence" value="ECO:0007669"/>
    <property type="project" value="UniProtKB-SubCell"/>
</dbReference>
<dbReference type="GO" id="GO:0022857">
    <property type="term" value="F:transmembrane transporter activity"/>
    <property type="evidence" value="ECO:0007669"/>
    <property type="project" value="InterPro"/>
</dbReference>
<organism evidence="10 11">
    <name type="scientific">Phycicoccus avicenniae</name>
    <dbReference type="NCBI Taxonomy" id="2828860"/>
    <lineage>
        <taxon>Bacteria</taxon>
        <taxon>Bacillati</taxon>
        <taxon>Actinomycetota</taxon>
        <taxon>Actinomycetes</taxon>
        <taxon>Micrococcales</taxon>
        <taxon>Intrasporangiaceae</taxon>
        <taxon>Phycicoccus</taxon>
    </lineage>
</organism>
<keyword evidence="7 9" id="KW-0472">Membrane</keyword>
<comment type="similarity">
    <text evidence="2">Belongs to the binding-protein-dependent transport system permease family. FecCD subfamily.</text>
</comment>
<accession>A0A941DAW0</accession>
<keyword evidence="11" id="KW-1185">Reference proteome</keyword>
<feature type="transmembrane region" description="Helical" evidence="9">
    <location>
        <begin position="71"/>
        <end position="91"/>
    </location>
</feature>
<evidence type="ECO:0000256" key="8">
    <source>
        <dbReference type="SAM" id="MobiDB-lite"/>
    </source>
</evidence>
<dbReference type="EMBL" id="JAGSNF010000023">
    <property type="protein sequence ID" value="MBR7744721.1"/>
    <property type="molecule type" value="Genomic_DNA"/>
</dbReference>